<dbReference type="InterPro" id="IPR036388">
    <property type="entry name" value="WH-like_DNA-bd_sf"/>
</dbReference>
<dbReference type="SMART" id="SM00895">
    <property type="entry name" value="FCD"/>
    <property type="match status" value="1"/>
</dbReference>
<dbReference type="Proteomes" id="UP000247512">
    <property type="component" value="Unassembled WGS sequence"/>
</dbReference>
<keyword evidence="6" id="KW-1185">Reference proteome</keyword>
<dbReference type="InterPro" id="IPR036390">
    <property type="entry name" value="WH_DNA-bd_sf"/>
</dbReference>
<sequence length="233" mass="26400">MATDSGSREGDRVYSMLRKQILAVDLEPGSVLDEARIVQDMGTSRTPVREAVIRLVSDGLLKRDGRQVIVPTFQVAQLRAFFETLLLYTRVTHRLAAERRSARQLAAIWQAVKTFEKEAHTGIEFEMTDANHRLHRTIAAACDNIFFQEAYESILLQSLRLSRHCFVAGIKSEYKHREHLETIITEHQAIAQAIEDGDADRTDALATAHISLFRSWLSEQLLGPAELLNDMML</sequence>
<dbReference type="PANTHER" id="PTHR43537">
    <property type="entry name" value="TRANSCRIPTIONAL REGULATOR, GNTR FAMILY"/>
    <property type="match status" value="1"/>
</dbReference>
<dbReference type="Gene3D" id="1.20.120.530">
    <property type="entry name" value="GntR ligand-binding domain-like"/>
    <property type="match status" value="1"/>
</dbReference>
<evidence type="ECO:0000313" key="6">
    <source>
        <dbReference type="Proteomes" id="UP000247512"/>
    </source>
</evidence>
<dbReference type="InterPro" id="IPR008920">
    <property type="entry name" value="TF_FadR/GntR_C"/>
</dbReference>
<feature type="domain" description="HTH gntR-type" evidence="4">
    <location>
        <begin position="7"/>
        <end position="73"/>
    </location>
</feature>
<name>A0ABX5PBU9_9PROT</name>
<dbReference type="SMART" id="SM00345">
    <property type="entry name" value="HTH_GNTR"/>
    <property type="match status" value="1"/>
</dbReference>
<dbReference type="SUPFAM" id="SSF46785">
    <property type="entry name" value="Winged helix' DNA-binding domain"/>
    <property type="match status" value="1"/>
</dbReference>
<dbReference type="PANTHER" id="PTHR43537:SF5">
    <property type="entry name" value="UXU OPERON TRANSCRIPTIONAL REGULATOR"/>
    <property type="match status" value="1"/>
</dbReference>
<dbReference type="RefSeq" id="WP_078527382.1">
    <property type="nucleotide sequence ID" value="NZ_CP019875.1"/>
</dbReference>
<evidence type="ECO:0000313" key="5">
    <source>
        <dbReference type="EMBL" id="PYD66709.1"/>
    </source>
</evidence>
<evidence type="ECO:0000259" key="4">
    <source>
        <dbReference type="PROSITE" id="PS50949"/>
    </source>
</evidence>
<dbReference type="InterPro" id="IPR011711">
    <property type="entry name" value="GntR_C"/>
</dbReference>
<keyword evidence="1" id="KW-0805">Transcription regulation</keyword>
<dbReference type="Gene3D" id="1.10.10.10">
    <property type="entry name" value="Winged helix-like DNA-binding domain superfamily/Winged helix DNA-binding domain"/>
    <property type="match status" value="1"/>
</dbReference>
<dbReference type="InterPro" id="IPR000524">
    <property type="entry name" value="Tscrpt_reg_HTH_GntR"/>
</dbReference>
<organism evidence="5 6">
    <name type="scientific">Komagataeibacter nataicola</name>
    <dbReference type="NCBI Taxonomy" id="265960"/>
    <lineage>
        <taxon>Bacteria</taxon>
        <taxon>Pseudomonadati</taxon>
        <taxon>Pseudomonadota</taxon>
        <taxon>Alphaproteobacteria</taxon>
        <taxon>Acetobacterales</taxon>
        <taxon>Acetobacteraceae</taxon>
        <taxon>Komagataeibacter</taxon>
    </lineage>
</organism>
<dbReference type="SUPFAM" id="SSF48008">
    <property type="entry name" value="GntR ligand-binding domain-like"/>
    <property type="match status" value="1"/>
</dbReference>
<gene>
    <name evidence="5" type="ORF">CDI09_07215</name>
</gene>
<keyword evidence="2" id="KW-0238">DNA-binding</keyword>
<reference evidence="5 6" key="1">
    <citation type="submission" date="2017-06" db="EMBL/GenBank/DDBJ databases">
        <title>A draft genome sequence of Komagataeibacter nataicola LMG 1536.</title>
        <authorList>
            <person name="Skraban J."/>
            <person name="Cleenwerck I."/>
            <person name="Vandamme P."/>
            <person name="Trcek J."/>
        </authorList>
    </citation>
    <scope>NUCLEOTIDE SEQUENCE [LARGE SCALE GENOMIC DNA]</scope>
    <source>
        <strain evidence="5 6">LMG 1536</strain>
    </source>
</reference>
<dbReference type="Pfam" id="PF00392">
    <property type="entry name" value="GntR"/>
    <property type="match status" value="1"/>
</dbReference>
<proteinExistence type="predicted"/>
<evidence type="ECO:0000256" key="3">
    <source>
        <dbReference type="ARBA" id="ARBA00023163"/>
    </source>
</evidence>
<keyword evidence="3" id="KW-0804">Transcription</keyword>
<comment type="caution">
    <text evidence="5">The sequence shown here is derived from an EMBL/GenBank/DDBJ whole genome shotgun (WGS) entry which is preliminary data.</text>
</comment>
<evidence type="ECO:0000256" key="1">
    <source>
        <dbReference type="ARBA" id="ARBA00023015"/>
    </source>
</evidence>
<dbReference type="PROSITE" id="PS50949">
    <property type="entry name" value="HTH_GNTR"/>
    <property type="match status" value="1"/>
</dbReference>
<evidence type="ECO:0000256" key="2">
    <source>
        <dbReference type="ARBA" id="ARBA00023125"/>
    </source>
</evidence>
<protein>
    <recommendedName>
        <fullName evidence="4">HTH gntR-type domain-containing protein</fullName>
    </recommendedName>
</protein>
<accession>A0ABX5PBU9</accession>
<dbReference type="EMBL" id="NIRT01000009">
    <property type="protein sequence ID" value="PYD66709.1"/>
    <property type="molecule type" value="Genomic_DNA"/>
</dbReference>
<dbReference type="Pfam" id="PF07729">
    <property type="entry name" value="FCD"/>
    <property type="match status" value="1"/>
</dbReference>